<dbReference type="RefSeq" id="WP_033362894.1">
    <property type="nucleotide sequence ID" value="NZ_CP073767.1"/>
</dbReference>
<evidence type="ECO:0000313" key="1">
    <source>
        <dbReference type="EMBL" id="UWZ52220.1"/>
    </source>
</evidence>
<dbReference type="Gene3D" id="1.25.40.10">
    <property type="entry name" value="Tetratricopeptide repeat domain"/>
    <property type="match status" value="2"/>
</dbReference>
<dbReference type="AlphaFoldDB" id="A0A9Q9ID73"/>
<keyword evidence="2" id="KW-1185">Reference proteome</keyword>
<dbReference type="Proteomes" id="UP001058003">
    <property type="component" value="Chromosome"/>
</dbReference>
<organism evidence="1 2">
    <name type="scientific">Dactylosporangium aurantiacum</name>
    <dbReference type="NCBI Taxonomy" id="35754"/>
    <lineage>
        <taxon>Bacteria</taxon>
        <taxon>Bacillati</taxon>
        <taxon>Actinomycetota</taxon>
        <taxon>Actinomycetes</taxon>
        <taxon>Micromonosporales</taxon>
        <taxon>Micromonosporaceae</taxon>
        <taxon>Dactylosporangium</taxon>
    </lineage>
</organism>
<evidence type="ECO:0008006" key="3">
    <source>
        <dbReference type="Google" id="ProtNLM"/>
    </source>
</evidence>
<evidence type="ECO:0000313" key="2">
    <source>
        <dbReference type="Proteomes" id="UP001058003"/>
    </source>
</evidence>
<dbReference type="EMBL" id="CP073767">
    <property type="protein sequence ID" value="UWZ52220.1"/>
    <property type="molecule type" value="Genomic_DNA"/>
</dbReference>
<dbReference type="OrthoDB" id="3964962at2"/>
<sequence length="455" mass="49272">MDTAEPDGRRRSFEQQLPQEVVRALAEHGHLDLLRREAEAGDYECADALGRLLRARGEPSEAALRLLRPFLDTDWVARAVDHIAEILVEDGDVGPAMELLRPLADEGQLEAVERFGALLVGLGRDDELLAMLRRGLADHLHPIDVVVELTRDLGRDDEVIGLLRSPVAAGAGVDSLLASVLERAGRPAEAVAVLWACIRGGPYAVQDAEQLADVLARHDPEALADLAAGHRRAFAARRYARWCEERGRVDDAVAVLAGLAARQQRKREREQRREHGLVPYRMATWYGPVTEAALNRNAAWLHADLLARHGRVQEAITVLRSAAAADPALVRPLCVLLIGQDRPDEARAVAAGIAAAGWPDPVLVRLEWIEALVAGGRHEQAIAELRTDPDADGGYARERLAALLAEAGPPDEAIAMLGPAAEGHNRILLATALIRAGRPDEAIAALHAVPATHWV</sequence>
<protein>
    <recommendedName>
        <fullName evidence="3">Tetratricopeptide repeat protein</fullName>
    </recommendedName>
</protein>
<dbReference type="KEGG" id="daur:Daura_36945"/>
<name>A0A9Q9ID73_9ACTN</name>
<accession>A0A9Q9ID73</accession>
<dbReference type="SUPFAM" id="SSF48452">
    <property type="entry name" value="TPR-like"/>
    <property type="match status" value="1"/>
</dbReference>
<reference evidence="1" key="1">
    <citation type="submission" date="2021-04" db="EMBL/GenBank/DDBJ databases">
        <title>Dactylosporangium aurantiacum NRRL B-8018 full assembly.</title>
        <authorList>
            <person name="Hartkoorn R.C."/>
            <person name="Beaudoing E."/>
            <person name="Hot D."/>
        </authorList>
    </citation>
    <scope>NUCLEOTIDE SEQUENCE</scope>
    <source>
        <strain evidence="1">NRRL B-8018</strain>
    </source>
</reference>
<proteinExistence type="predicted"/>
<gene>
    <name evidence="1" type="ORF">Daura_36945</name>
</gene>
<dbReference type="InterPro" id="IPR011990">
    <property type="entry name" value="TPR-like_helical_dom_sf"/>
</dbReference>